<evidence type="ECO:0000313" key="2">
    <source>
        <dbReference type="EMBL" id="JAR88730.1"/>
    </source>
</evidence>
<proteinExistence type="predicted"/>
<name>A0A147BD74_IXORI</name>
<keyword evidence="1" id="KW-1133">Transmembrane helix</keyword>
<keyword evidence="1" id="KW-0472">Membrane</keyword>
<reference evidence="2" key="1">
    <citation type="journal article" date="2018" name="PLoS Negl. Trop. Dis.">
        <title>Sialome diversity of ticks revealed by RNAseq of single tick salivary glands.</title>
        <authorList>
            <person name="Perner J."/>
            <person name="Kropackova S."/>
            <person name="Kopacek P."/>
            <person name="Ribeiro J.M."/>
        </authorList>
    </citation>
    <scope>NUCLEOTIDE SEQUENCE</scope>
    <source>
        <strain evidence="2">Siblings of single egg batch collected in Ceske Budejovice</strain>
        <tissue evidence="2">Salivary glands</tissue>
    </source>
</reference>
<feature type="transmembrane region" description="Helical" evidence="1">
    <location>
        <begin position="76"/>
        <end position="95"/>
    </location>
</feature>
<evidence type="ECO:0000256" key="1">
    <source>
        <dbReference type="SAM" id="Phobius"/>
    </source>
</evidence>
<sequence length="96" mass="10619">MASAVSPSNYVPELACLFALFILFTSTPSSSIFTFPFFLLPRRLPTCLQQALRGSVRRGGVESEAVRSTLILSRLIFGHCLVGTVLLFVVLLFFFD</sequence>
<accession>A0A147BD74</accession>
<keyword evidence="1" id="KW-0812">Transmembrane</keyword>
<dbReference type="EMBL" id="GEGO01006674">
    <property type="protein sequence ID" value="JAR88730.1"/>
    <property type="molecule type" value="Transcribed_RNA"/>
</dbReference>
<protein>
    <submittedName>
        <fullName evidence="2">Uncharacterized protein</fullName>
    </submittedName>
</protein>
<dbReference type="AlphaFoldDB" id="A0A147BD74"/>
<organism evidence="2">
    <name type="scientific">Ixodes ricinus</name>
    <name type="common">Common tick</name>
    <name type="synonym">Acarus ricinus</name>
    <dbReference type="NCBI Taxonomy" id="34613"/>
    <lineage>
        <taxon>Eukaryota</taxon>
        <taxon>Metazoa</taxon>
        <taxon>Ecdysozoa</taxon>
        <taxon>Arthropoda</taxon>
        <taxon>Chelicerata</taxon>
        <taxon>Arachnida</taxon>
        <taxon>Acari</taxon>
        <taxon>Parasitiformes</taxon>
        <taxon>Ixodida</taxon>
        <taxon>Ixodoidea</taxon>
        <taxon>Ixodidae</taxon>
        <taxon>Ixodinae</taxon>
        <taxon>Ixodes</taxon>
    </lineage>
</organism>